<proteinExistence type="predicted"/>
<evidence type="ECO:0000256" key="1">
    <source>
        <dbReference type="SAM" id="MobiDB-lite"/>
    </source>
</evidence>
<dbReference type="Proteomes" id="UP000663882">
    <property type="component" value="Unassembled WGS sequence"/>
</dbReference>
<sequence>MRNFEENIQQNLACQTVTPQTLIVYSNCSNITALNETGNGENGYFMENLLKYVTVSNMDIQTMFKRVANDIYIQTKQLKRLMLSPKNDPRDKRRPMPIPKNSPESDFLYSKLLTSKRQG</sequence>
<dbReference type="SUPFAM" id="SSF52129">
    <property type="entry name" value="Caspase-like"/>
    <property type="match status" value="1"/>
</dbReference>
<dbReference type="InterPro" id="IPR029030">
    <property type="entry name" value="Caspase-like_dom_sf"/>
</dbReference>
<evidence type="ECO:0000313" key="3">
    <source>
        <dbReference type="Proteomes" id="UP000663882"/>
    </source>
</evidence>
<reference evidence="2" key="1">
    <citation type="submission" date="2021-02" db="EMBL/GenBank/DDBJ databases">
        <authorList>
            <person name="Nowell W R."/>
        </authorList>
    </citation>
    <scope>NUCLEOTIDE SEQUENCE</scope>
</reference>
<dbReference type="AlphaFoldDB" id="A0A814UJN9"/>
<gene>
    <name evidence="2" type="ORF">RFH988_LOCUS23270</name>
</gene>
<feature type="region of interest" description="Disordered" evidence="1">
    <location>
        <begin position="82"/>
        <end position="106"/>
    </location>
</feature>
<protein>
    <submittedName>
        <fullName evidence="2">Uncharacterized protein</fullName>
    </submittedName>
</protein>
<evidence type="ECO:0000313" key="2">
    <source>
        <dbReference type="EMBL" id="CAF1176558.1"/>
    </source>
</evidence>
<comment type="caution">
    <text evidence="2">The sequence shown here is derived from an EMBL/GenBank/DDBJ whole genome shotgun (WGS) entry which is preliminary data.</text>
</comment>
<accession>A0A814UJN9</accession>
<organism evidence="2 3">
    <name type="scientific">Rotaria sordida</name>
    <dbReference type="NCBI Taxonomy" id="392033"/>
    <lineage>
        <taxon>Eukaryota</taxon>
        <taxon>Metazoa</taxon>
        <taxon>Spiralia</taxon>
        <taxon>Gnathifera</taxon>
        <taxon>Rotifera</taxon>
        <taxon>Eurotatoria</taxon>
        <taxon>Bdelloidea</taxon>
        <taxon>Philodinida</taxon>
        <taxon>Philodinidae</taxon>
        <taxon>Rotaria</taxon>
    </lineage>
</organism>
<dbReference type="Gene3D" id="3.40.50.1460">
    <property type="match status" value="1"/>
</dbReference>
<dbReference type="EMBL" id="CAJNOO010001605">
    <property type="protein sequence ID" value="CAF1176558.1"/>
    <property type="molecule type" value="Genomic_DNA"/>
</dbReference>
<name>A0A814UJN9_9BILA</name>